<keyword evidence="10" id="KW-1185">Reference proteome</keyword>
<evidence type="ECO:0000256" key="4">
    <source>
        <dbReference type="ARBA" id="ARBA00022475"/>
    </source>
</evidence>
<feature type="transmembrane region" description="Helical" evidence="8">
    <location>
        <begin position="20"/>
        <end position="43"/>
    </location>
</feature>
<dbReference type="SUPFAM" id="SSF81345">
    <property type="entry name" value="ABC transporter involved in vitamin B12 uptake, BtuC"/>
    <property type="match status" value="1"/>
</dbReference>
<evidence type="ECO:0000256" key="1">
    <source>
        <dbReference type="ARBA" id="ARBA00004651"/>
    </source>
</evidence>
<comment type="caution">
    <text evidence="9">The sequence shown here is derived from an EMBL/GenBank/DDBJ whole genome shotgun (WGS) entry which is preliminary data.</text>
</comment>
<evidence type="ECO:0000256" key="3">
    <source>
        <dbReference type="ARBA" id="ARBA00022448"/>
    </source>
</evidence>
<dbReference type="Gene3D" id="1.10.3470.10">
    <property type="entry name" value="ABC transporter involved in vitamin B12 uptake, BtuC"/>
    <property type="match status" value="1"/>
</dbReference>
<keyword evidence="7 8" id="KW-0472">Membrane</keyword>
<dbReference type="GO" id="GO:0033214">
    <property type="term" value="P:siderophore-iron import into cell"/>
    <property type="evidence" value="ECO:0007669"/>
    <property type="project" value="TreeGrafter"/>
</dbReference>
<evidence type="ECO:0000313" key="9">
    <source>
        <dbReference type="EMBL" id="RIX60078.1"/>
    </source>
</evidence>
<dbReference type="FunFam" id="1.10.3470.10:FF:000001">
    <property type="entry name" value="Vitamin B12 ABC transporter permease BtuC"/>
    <property type="match status" value="1"/>
</dbReference>
<organism evidence="9 10">
    <name type="scientific">Paenibacillus nanensis</name>
    <dbReference type="NCBI Taxonomy" id="393251"/>
    <lineage>
        <taxon>Bacteria</taxon>
        <taxon>Bacillati</taxon>
        <taxon>Bacillota</taxon>
        <taxon>Bacilli</taxon>
        <taxon>Bacillales</taxon>
        <taxon>Paenibacillaceae</taxon>
        <taxon>Paenibacillus</taxon>
    </lineage>
</organism>
<feature type="transmembrane region" description="Helical" evidence="8">
    <location>
        <begin position="324"/>
        <end position="343"/>
    </location>
</feature>
<dbReference type="GO" id="GO:0005886">
    <property type="term" value="C:plasma membrane"/>
    <property type="evidence" value="ECO:0007669"/>
    <property type="project" value="UniProtKB-SubCell"/>
</dbReference>
<feature type="transmembrane region" description="Helical" evidence="8">
    <location>
        <begin position="293"/>
        <end position="318"/>
    </location>
</feature>
<evidence type="ECO:0000256" key="2">
    <source>
        <dbReference type="ARBA" id="ARBA00007935"/>
    </source>
</evidence>
<evidence type="ECO:0000256" key="6">
    <source>
        <dbReference type="ARBA" id="ARBA00022989"/>
    </source>
</evidence>
<dbReference type="Proteomes" id="UP000266482">
    <property type="component" value="Unassembled WGS sequence"/>
</dbReference>
<dbReference type="OrthoDB" id="9811721at2"/>
<keyword evidence="5 8" id="KW-0812">Transmembrane</keyword>
<protein>
    <submittedName>
        <fullName evidence="9">Iron ABC transporter permease</fullName>
    </submittedName>
</protein>
<feature type="transmembrane region" description="Helical" evidence="8">
    <location>
        <begin position="135"/>
        <end position="156"/>
    </location>
</feature>
<dbReference type="AlphaFoldDB" id="A0A3A1VGQ6"/>
<dbReference type="PANTHER" id="PTHR30472:SF24">
    <property type="entry name" value="FERRIC ENTEROBACTIN TRANSPORT SYSTEM PERMEASE PROTEIN FEPG"/>
    <property type="match status" value="1"/>
</dbReference>
<feature type="transmembrane region" description="Helical" evidence="8">
    <location>
        <begin position="109"/>
        <end position="129"/>
    </location>
</feature>
<dbReference type="InterPro" id="IPR037294">
    <property type="entry name" value="ABC_BtuC-like"/>
</dbReference>
<feature type="transmembrane region" description="Helical" evidence="8">
    <location>
        <begin position="163"/>
        <end position="184"/>
    </location>
</feature>
<evidence type="ECO:0000256" key="7">
    <source>
        <dbReference type="ARBA" id="ARBA00023136"/>
    </source>
</evidence>
<dbReference type="CDD" id="cd06550">
    <property type="entry name" value="TM_ABC_iron-siderophores_like"/>
    <property type="match status" value="1"/>
</dbReference>
<dbReference type="InterPro" id="IPR000522">
    <property type="entry name" value="ABC_transptr_permease_BtuC"/>
</dbReference>
<keyword evidence="3" id="KW-0813">Transport</keyword>
<feature type="transmembrane region" description="Helical" evidence="8">
    <location>
        <begin position="79"/>
        <end position="97"/>
    </location>
</feature>
<name>A0A3A1VGQ6_9BACL</name>
<dbReference type="Pfam" id="PF01032">
    <property type="entry name" value="FecCD"/>
    <property type="match status" value="1"/>
</dbReference>
<sequence length="348" mass="36470">MNPDLRYENRSRSEAVTSMLLKKFVTVFAVLIILTALLFLTGLSVGSTMLNPLEVVKHLLGAGNGEHTFVIDTLRLPRMLLAMLAGAALGAAGLIMQGVVRNPLGSPDVVGVTGGASFAAVFFITFLSGSVSIKWLPFAAIAGAAVVSALIYALAWKKGVTPVRLVLVGIGLAACMGALTTMMIVMGDNYSTSSAYLWMTGSVYGAKWSDVFSLLPWIVALIPLSVLFAKASGVLELGDEAASGLGVRVQLHRLVMLAISVGLAGSAVAFAGGIGFVGLIAPHMARKLVGRSFVYLIPVSALIGSMIVVIADIVARTAFLPMDIPAGVFVSGIGAPFFIYLLYRNRHQ</sequence>
<keyword evidence="4" id="KW-1003">Cell membrane</keyword>
<accession>A0A3A1VGQ6</accession>
<feature type="transmembrane region" description="Helical" evidence="8">
    <location>
        <begin position="255"/>
        <end position="281"/>
    </location>
</feature>
<proteinExistence type="inferred from homology"/>
<dbReference type="RefSeq" id="WP_119597453.1">
    <property type="nucleotide sequence ID" value="NZ_QXQA01000001.1"/>
</dbReference>
<reference evidence="9 10" key="1">
    <citation type="submission" date="2018-09" db="EMBL/GenBank/DDBJ databases">
        <title>Paenibacillus aracenensis nov. sp. isolated from a cave in southern Spain.</title>
        <authorList>
            <person name="Jurado V."/>
            <person name="Gutierrez-Patricio S."/>
            <person name="Gonzalez-Pimentel J.L."/>
            <person name="Miller A.Z."/>
            <person name="Laiz L."/>
            <person name="Saiz-Jimenez C."/>
        </authorList>
    </citation>
    <scope>NUCLEOTIDE SEQUENCE [LARGE SCALE GENOMIC DNA]</scope>
    <source>
        <strain evidence="9 10">DSM 22867</strain>
    </source>
</reference>
<evidence type="ECO:0000256" key="5">
    <source>
        <dbReference type="ARBA" id="ARBA00022692"/>
    </source>
</evidence>
<gene>
    <name evidence="9" type="ORF">D3P08_00345</name>
</gene>
<comment type="similarity">
    <text evidence="2">Belongs to the binding-protein-dependent transport system permease family. FecCD subfamily.</text>
</comment>
<evidence type="ECO:0000313" key="10">
    <source>
        <dbReference type="Proteomes" id="UP000266482"/>
    </source>
</evidence>
<evidence type="ECO:0000256" key="8">
    <source>
        <dbReference type="SAM" id="Phobius"/>
    </source>
</evidence>
<keyword evidence="6 8" id="KW-1133">Transmembrane helix</keyword>
<comment type="subcellular location">
    <subcellularLocation>
        <location evidence="1">Cell membrane</location>
        <topology evidence="1">Multi-pass membrane protein</topology>
    </subcellularLocation>
</comment>
<dbReference type="EMBL" id="QXQA01000001">
    <property type="protein sequence ID" value="RIX60078.1"/>
    <property type="molecule type" value="Genomic_DNA"/>
</dbReference>
<dbReference type="PANTHER" id="PTHR30472">
    <property type="entry name" value="FERRIC ENTEROBACTIN TRANSPORT SYSTEM PERMEASE PROTEIN"/>
    <property type="match status" value="1"/>
</dbReference>
<dbReference type="GO" id="GO:0022857">
    <property type="term" value="F:transmembrane transporter activity"/>
    <property type="evidence" value="ECO:0007669"/>
    <property type="project" value="InterPro"/>
</dbReference>